<name>A0ABV0BZH8_9SPHI</name>
<accession>A0ABV0BZH8</accession>
<comment type="caution">
    <text evidence="1">The sequence shown here is derived from an EMBL/GenBank/DDBJ whole genome shotgun (WGS) entry which is preliminary data.</text>
</comment>
<gene>
    <name evidence="1" type="ORF">ABE541_16650</name>
</gene>
<protein>
    <submittedName>
        <fullName evidence="1">Uncharacterized protein</fullName>
    </submittedName>
</protein>
<reference evidence="1 2" key="1">
    <citation type="submission" date="2024-04" db="EMBL/GenBank/DDBJ databases">
        <title>WGS of bacteria from Torrens River.</title>
        <authorList>
            <person name="Wyrsch E.R."/>
            <person name="Drigo B."/>
        </authorList>
    </citation>
    <scope>NUCLEOTIDE SEQUENCE [LARGE SCALE GENOMIC DNA]</scope>
    <source>
        <strain evidence="1 2">TWI391</strain>
    </source>
</reference>
<dbReference type="Proteomes" id="UP001409291">
    <property type="component" value="Unassembled WGS sequence"/>
</dbReference>
<dbReference type="RefSeq" id="WP_346581757.1">
    <property type="nucleotide sequence ID" value="NZ_JBDJNQ010000008.1"/>
</dbReference>
<organism evidence="1 2">
    <name type="scientific">Sphingobacterium kitahiroshimense</name>
    <dbReference type="NCBI Taxonomy" id="470446"/>
    <lineage>
        <taxon>Bacteria</taxon>
        <taxon>Pseudomonadati</taxon>
        <taxon>Bacteroidota</taxon>
        <taxon>Sphingobacteriia</taxon>
        <taxon>Sphingobacteriales</taxon>
        <taxon>Sphingobacteriaceae</taxon>
        <taxon>Sphingobacterium</taxon>
    </lineage>
</organism>
<proteinExistence type="predicted"/>
<evidence type="ECO:0000313" key="1">
    <source>
        <dbReference type="EMBL" id="MEN5378894.1"/>
    </source>
</evidence>
<evidence type="ECO:0000313" key="2">
    <source>
        <dbReference type="Proteomes" id="UP001409291"/>
    </source>
</evidence>
<keyword evidence="2" id="KW-1185">Reference proteome</keyword>
<sequence>MARVESLIKLNGTIGDLSFYKSKSVGYQARMKTGVSGDRIANDPVFARTRENGSEFGRAQQEGKKLRDLLRDVLFENADNKFSSRLASRMLKVIQMDPVSVRGERVLVPQNMVLLNGLECNQRASLKNITLKPLSVSFDNFSGEGFLTCEQLIPNLHIAKLSGATHVQYTLVLQEFSGDETDQRPVIQRSAYIMLGEMQPMDLDIAATIVHDPDKSVMVLVGTGYYQLVNGAYYPLANGQYNALTIHQVVIP</sequence>
<dbReference type="EMBL" id="JBDJNQ010000008">
    <property type="protein sequence ID" value="MEN5378894.1"/>
    <property type="molecule type" value="Genomic_DNA"/>
</dbReference>